<dbReference type="InterPro" id="IPR040122">
    <property type="entry name" value="Importin_beta"/>
</dbReference>
<organism evidence="11 12">
    <name type="scientific">Arthrobotrys flagrans</name>
    <name type="common">Nematode-trapping fungus</name>
    <name type="synonym">Trichothecium flagrans</name>
    <dbReference type="NCBI Taxonomy" id="97331"/>
    <lineage>
        <taxon>Eukaryota</taxon>
        <taxon>Fungi</taxon>
        <taxon>Dikarya</taxon>
        <taxon>Ascomycota</taxon>
        <taxon>Pezizomycotina</taxon>
        <taxon>Orbiliomycetes</taxon>
        <taxon>Orbiliales</taxon>
        <taxon>Orbiliaceae</taxon>
        <taxon>Arthrobotrys</taxon>
    </lineage>
</organism>
<dbReference type="PANTHER" id="PTHR10527">
    <property type="entry name" value="IMPORTIN BETA"/>
    <property type="match status" value="1"/>
</dbReference>
<dbReference type="OrthoDB" id="7862313at2759"/>
<dbReference type="EMBL" id="SAEB01000003">
    <property type="protein sequence ID" value="RVD88643.1"/>
    <property type="molecule type" value="Genomic_DNA"/>
</dbReference>
<reference evidence="11 12" key="1">
    <citation type="submission" date="2019-01" db="EMBL/GenBank/DDBJ databases">
        <title>Intercellular communication is required for trap formation in the nematode-trapping fungus Duddingtonia flagrans.</title>
        <authorList>
            <person name="Youssar L."/>
            <person name="Wernet V."/>
            <person name="Hensel N."/>
            <person name="Hildebrandt H.-G."/>
            <person name="Fischer R."/>
        </authorList>
    </citation>
    <scope>NUCLEOTIDE SEQUENCE [LARGE SCALE GENOMIC DNA]</scope>
    <source>
        <strain evidence="11 12">CBS H-5679</strain>
    </source>
</reference>
<keyword evidence="6" id="KW-0653">Protein transport</keyword>
<dbReference type="GO" id="GO:0006606">
    <property type="term" value="P:protein import into nucleus"/>
    <property type="evidence" value="ECO:0007669"/>
    <property type="project" value="InterPro"/>
</dbReference>
<evidence type="ECO:0000313" key="11">
    <source>
        <dbReference type="EMBL" id="RVD88643.1"/>
    </source>
</evidence>
<evidence type="ECO:0000256" key="1">
    <source>
        <dbReference type="ARBA" id="ARBA00004123"/>
    </source>
</evidence>
<dbReference type="GeneID" id="93585131"/>
<feature type="domain" description="IPO4/5-like TPR repeats" evidence="10">
    <location>
        <begin position="173"/>
        <end position="335"/>
    </location>
</feature>
<evidence type="ECO:0000256" key="2">
    <source>
        <dbReference type="ARBA" id="ARBA00004496"/>
    </source>
</evidence>
<sequence length="1154" mass="128482">MKKKFLLRSPRQKKILSFASFQKIFSFASLTIYPSSYLSASLLLDIPGRRIPSSTGINLYRQPQTHCFSTAKTLLQDLLTLPFFHIIYHLLKWLLLTSSSSFPCWKASFNPIPRPSSRRQRLYKRISSHILNLYPYLSKFLPAIQSKLCDRLLLFRPLDLLRTSGKTAVKEPTPIVKHAIARIISAIARVDLPEGKWASLPGHLHQAATSSNVSDRELGIFILYNLIETFEDQFSDKWSDFFVLFERTLNDPESLQVRVYTLMALGKMGENFEADEDSDSIKKFKSLLPSMVEVLKQVIQSEDPKMLDDSFEVFINAVGSEGALIGNYLKDLIEFMINLAENTNNDQDVRSKALNFLLTCVRIRKMKVQSMKLGERLTLMAIKIAAEPQEDDEGGDDSAPSKIGILMINFLAEALPPSQVVVPLMKALGPYISSQNANERRAALLAIGSCVEGAPDFVATQIEQVIPVIHNALTDHDVQVRKAALHALANLADELGDEIAQFHAQVVPILIQMLDVQGDGIDIKRSCCYAIDAVLGEVDSKEMPTYLNSIMPRLSAMFTQDDIPLKTAAVGAIASTARGSGEKFVPYFTETMQALSGCLTLSDGEDELSLRSVTLDCMGAIAEAVGPTAFTPYVQDLMQAAQASLELDHTRLKEGVFSFWAILARVYKNEFKPFLSPVLGALLESIIQAEAELDLDDEDAPLVVSEIGGTKLDTPVVIADMIDDDESDDGNWEDLAAVTAVSLEKEVAIDAIGEIISHCTESLDQVEFQKTIDVLIERLSHMYEGVRRATIDTLWRAYAAFWSAQTKAGINQRWEAGLPLKVQPTADLQKFGNLTMTRTLAVCLQETEREVVTAVAHNLGETLKVCGPSLFTNEKGEVDEVLITETMTQISLILSKKHLCQLEMDDDGELLEGLEESSEYDWVLIESAFDWLQGLAAALGPSFTAAWSKIGGEVLKYASSTEAIERSHAIGVTADCIRYMQGGVTPHTSTLMQVMLRRLGDENFEVKSNAAYGTGLLCFYSEDKAEIAKHYNTIFEKLEVLFRTQKHRGRDNACGCVARMIMGNINAISDLGQALDVLVGVLPLEEDFEENEPIYTMFIQLYKDQNQAVHTRTDRLLPLFEKVLTIQYDEFKNPLLDGTRSQLQELVNYIHQNK</sequence>
<dbReference type="VEuPathDB" id="FungiDB:DFL_002820"/>
<keyword evidence="12" id="KW-1185">Reference proteome</keyword>
<keyword evidence="7" id="KW-0539">Nucleus</keyword>
<dbReference type="Proteomes" id="UP000283090">
    <property type="component" value="Unassembled WGS sequence"/>
</dbReference>
<keyword evidence="3" id="KW-0813">Transport</keyword>
<evidence type="ECO:0000256" key="5">
    <source>
        <dbReference type="ARBA" id="ARBA00022737"/>
    </source>
</evidence>
<comment type="caution">
    <text evidence="11">The sequence shown here is derived from an EMBL/GenBank/DDBJ whole genome shotgun (WGS) entry which is preliminary data.</text>
</comment>
<feature type="repeat" description="HEAT" evidence="8">
    <location>
        <begin position="465"/>
        <end position="503"/>
    </location>
</feature>
<proteinExistence type="predicted"/>
<dbReference type="Pfam" id="PF25780">
    <property type="entry name" value="TPR_IPO5"/>
    <property type="match status" value="1"/>
</dbReference>
<dbReference type="Gene3D" id="1.25.10.10">
    <property type="entry name" value="Leucine-rich Repeat Variant"/>
    <property type="match status" value="1"/>
</dbReference>
<dbReference type="PROSITE" id="PS50077">
    <property type="entry name" value="HEAT_REPEAT"/>
    <property type="match status" value="1"/>
</dbReference>
<evidence type="ECO:0000256" key="3">
    <source>
        <dbReference type="ARBA" id="ARBA00022448"/>
    </source>
</evidence>
<name>A0A437ABL5_ARTFL</name>
<evidence type="ECO:0000256" key="8">
    <source>
        <dbReference type="PROSITE-ProRule" id="PRU00103"/>
    </source>
</evidence>
<keyword evidence="4" id="KW-0963">Cytoplasm</keyword>
<dbReference type="AlphaFoldDB" id="A0A437ABL5"/>
<evidence type="ECO:0000259" key="10">
    <source>
        <dbReference type="Pfam" id="PF25780"/>
    </source>
</evidence>
<dbReference type="RefSeq" id="XP_067494187.1">
    <property type="nucleotide sequence ID" value="XM_067631664.1"/>
</dbReference>
<dbReference type="InterPro" id="IPR021133">
    <property type="entry name" value="HEAT_type_2"/>
</dbReference>
<comment type="subcellular location">
    <subcellularLocation>
        <location evidence="2">Cytoplasm</location>
    </subcellularLocation>
    <subcellularLocation>
        <location evidence="1">Nucleus</location>
    </subcellularLocation>
</comment>
<dbReference type="InterPro" id="IPR011989">
    <property type="entry name" value="ARM-like"/>
</dbReference>
<dbReference type="InterPro" id="IPR057672">
    <property type="entry name" value="TPR_IPO4/5"/>
</dbReference>
<dbReference type="SUPFAM" id="SSF48371">
    <property type="entry name" value="ARM repeat"/>
    <property type="match status" value="2"/>
</dbReference>
<dbReference type="Pfam" id="PF25574">
    <property type="entry name" value="TPR_IMB1"/>
    <property type="match status" value="1"/>
</dbReference>
<evidence type="ECO:0008006" key="13">
    <source>
        <dbReference type="Google" id="ProtNLM"/>
    </source>
</evidence>
<dbReference type="InterPro" id="IPR016024">
    <property type="entry name" value="ARM-type_fold"/>
</dbReference>
<evidence type="ECO:0000313" key="12">
    <source>
        <dbReference type="Proteomes" id="UP000283090"/>
    </source>
</evidence>
<evidence type="ECO:0000256" key="4">
    <source>
        <dbReference type="ARBA" id="ARBA00022490"/>
    </source>
</evidence>
<evidence type="ECO:0000259" key="9">
    <source>
        <dbReference type="Pfam" id="PF25574"/>
    </source>
</evidence>
<accession>A0A437ABL5</accession>
<feature type="domain" description="Importin subunit beta-1/Transportin-1-like TPR repeats" evidence="9">
    <location>
        <begin position="480"/>
        <end position="647"/>
    </location>
</feature>
<evidence type="ECO:0000256" key="7">
    <source>
        <dbReference type="ARBA" id="ARBA00023242"/>
    </source>
</evidence>
<keyword evidence="5" id="KW-0677">Repeat</keyword>
<gene>
    <name evidence="11" type="ORF">DFL_002820</name>
</gene>
<evidence type="ECO:0000256" key="6">
    <source>
        <dbReference type="ARBA" id="ARBA00022927"/>
    </source>
</evidence>
<protein>
    <recommendedName>
        <fullName evidence="13">TOG domain-containing protein</fullName>
    </recommendedName>
</protein>
<dbReference type="GO" id="GO:0005737">
    <property type="term" value="C:cytoplasm"/>
    <property type="evidence" value="ECO:0007669"/>
    <property type="project" value="UniProtKB-SubCell"/>
</dbReference>
<dbReference type="STRING" id="97331.A0A437ABL5"/>
<dbReference type="InterPro" id="IPR058584">
    <property type="entry name" value="IMB1_TNPO1-like_TPR"/>
</dbReference>